<dbReference type="InterPro" id="IPR002716">
    <property type="entry name" value="PIN_dom"/>
</dbReference>
<evidence type="ECO:0000259" key="5">
    <source>
        <dbReference type="Pfam" id="PF13470"/>
    </source>
</evidence>
<keyword evidence="4" id="KW-0460">Magnesium</keyword>
<feature type="domain" description="VapC50 C-terminal" evidence="6">
    <location>
        <begin position="141"/>
        <end position="194"/>
    </location>
</feature>
<evidence type="ECO:0000256" key="3">
    <source>
        <dbReference type="ARBA" id="ARBA00022801"/>
    </source>
</evidence>
<evidence type="ECO:0000313" key="7">
    <source>
        <dbReference type="EMBL" id="GGI14531.1"/>
    </source>
</evidence>
<dbReference type="EMBL" id="BMDH01000002">
    <property type="protein sequence ID" value="GGI14531.1"/>
    <property type="molecule type" value="Genomic_DNA"/>
</dbReference>
<dbReference type="InterPro" id="IPR002850">
    <property type="entry name" value="PIN_toxin-like"/>
</dbReference>
<dbReference type="GO" id="GO:0004518">
    <property type="term" value="F:nuclease activity"/>
    <property type="evidence" value="ECO:0007669"/>
    <property type="project" value="UniProtKB-KW"/>
</dbReference>
<dbReference type="GO" id="GO:0016787">
    <property type="term" value="F:hydrolase activity"/>
    <property type="evidence" value="ECO:0007669"/>
    <property type="project" value="UniProtKB-KW"/>
</dbReference>
<sequence length="201" mass="22795">MNPRALDIGKSSQIERAVLDANIFFSMWILDPILSIADTGLFEPVWSQQIINEVQQHLPDVWEKAQMTQITSFLTAIQKAFPWSSHDNWNQYLGNFILPDPNDNHVLALALASDSSIIITNNIRDFPDKVLQPLGVTAVTPDEFLTALLNSDEKTVVATIQDLIQEKQFPPRTFFEEIRGLQHVGLHNFAKLLQTKLSQFL</sequence>
<dbReference type="InterPro" id="IPR058652">
    <property type="entry name" value="VapC50_C"/>
</dbReference>
<dbReference type="Pfam" id="PF26343">
    <property type="entry name" value="VapC50_C"/>
    <property type="match status" value="1"/>
</dbReference>
<evidence type="ECO:0000313" key="8">
    <source>
        <dbReference type="Proteomes" id="UP000619536"/>
    </source>
</evidence>
<dbReference type="SUPFAM" id="SSF88723">
    <property type="entry name" value="PIN domain-like"/>
    <property type="match status" value="1"/>
</dbReference>
<comment type="caution">
    <text evidence="7">The sequence shown here is derived from an EMBL/GenBank/DDBJ whole genome shotgun (WGS) entry which is preliminary data.</text>
</comment>
<dbReference type="AlphaFoldDB" id="A0A8J3APP8"/>
<dbReference type="RefSeq" id="WP_188355278.1">
    <property type="nucleotide sequence ID" value="NZ_BMDH01000002.1"/>
</dbReference>
<feature type="domain" description="PIN" evidence="5">
    <location>
        <begin position="16"/>
        <end position="124"/>
    </location>
</feature>
<keyword evidence="3" id="KW-0378">Hydrolase</keyword>
<dbReference type="GO" id="GO:0046872">
    <property type="term" value="F:metal ion binding"/>
    <property type="evidence" value="ECO:0007669"/>
    <property type="project" value="UniProtKB-KW"/>
</dbReference>
<keyword evidence="8" id="KW-1185">Reference proteome</keyword>
<proteinExistence type="predicted"/>
<reference evidence="7" key="2">
    <citation type="submission" date="2020-09" db="EMBL/GenBank/DDBJ databases">
        <authorList>
            <person name="Sun Q."/>
            <person name="Sedlacek I."/>
        </authorList>
    </citation>
    <scope>NUCLEOTIDE SEQUENCE</scope>
    <source>
        <strain evidence="7">CCM 8606</strain>
    </source>
</reference>
<dbReference type="Proteomes" id="UP000619536">
    <property type="component" value="Unassembled WGS sequence"/>
</dbReference>
<organism evidence="7 8">
    <name type="scientific">Galliscardovia ingluviei</name>
    <dbReference type="NCBI Taxonomy" id="1769422"/>
    <lineage>
        <taxon>Bacteria</taxon>
        <taxon>Bacillati</taxon>
        <taxon>Actinomycetota</taxon>
        <taxon>Actinomycetes</taxon>
        <taxon>Bifidobacteriales</taxon>
        <taxon>Bifidobacteriaceae</taxon>
        <taxon>Galliscardovia</taxon>
    </lineage>
</organism>
<evidence type="ECO:0000256" key="2">
    <source>
        <dbReference type="ARBA" id="ARBA00022723"/>
    </source>
</evidence>
<evidence type="ECO:0000256" key="4">
    <source>
        <dbReference type="ARBA" id="ARBA00022842"/>
    </source>
</evidence>
<reference evidence="7" key="1">
    <citation type="journal article" date="2014" name="Int. J. Syst. Evol. Microbiol.">
        <title>Complete genome sequence of Corynebacterium casei LMG S-19264T (=DSM 44701T), isolated from a smear-ripened cheese.</title>
        <authorList>
            <consortium name="US DOE Joint Genome Institute (JGI-PGF)"/>
            <person name="Walter F."/>
            <person name="Albersmeier A."/>
            <person name="Kalinowski J."/>
            <person name="Ruckert C."/>
        </authorList>
    </citation>
    <scope>NUCLEOTIDE SEQUENCE</scope>
    <source>
        <strain evidence="7">CCM 8606</strain>
    </source>
</reference>
<keyword evidence="1" id="KW-0540">Nuclease</keyword>
<dbReference type="PANTHER" id="PTHR34610">
    <property type="entry name" value="SSL7007 PROTEIN"/>
    <property type="match status" value="1"/>
</dbReference>
<dbReference type="PANTHER" id="PTHR34610:SF3">
    <property type="entry name" value="SSL7007 PROTEIN"/>
    <property type="match status" value="1"/>
</dbReference>
<dbReference type="InterPro" id="IPR029060">
    <property type="entry name" value="PIN-like_dom_sf"/>
</dbReference>
<evidence type="ECO:0000259" key="6">
    <source>
        <dbReference type="Pfam" id="PF26343"/>
    </source>
</evidence>
<protein>
    <submittedName>
        <fullName evidence="7">PIN domain-containing protein</fullName>
    </submittedName>
</protein>
<accession>A0A8J3APP8</accession>
<evidence type="ECO:0000256" key="1">
    <source>
        <dbReference type="ARBA" id="ARBA00022722"/>
    </source>
</evidence>
<gene>
    <name evidence="7" type="ORF">GCM10007377_11400</name>
</gene>
<name>A0A8J3APP8_9BIFI</name>
<dbReference type="Pfam" id="PF13470">
    <property type="entry name" value="PIN_3"/>
    <property type="match status" value="1"/>
</dbReference>
<keyword evidence="2" id="KW-0479">Metal-binding</keyword>